<accession>A0A250XMD7</accession>
<organism evidence="2 3">
    <name type="scientific">Chlamydomonas eustigma</name>
    <dbReference type="NCBI Taxonomy" id="1157962"/>
    <lineage>
        <taxon>Eukaryota</taxon>
        <taxon>Viridiplantae</taxon>
        <taxon>Chlorophyta</taxon>
        <taxon>core chlorophytes</taxon>
        <taxon>Chlorophyceae</taxon>
        <taxon>CS clade</taxon>
        <taxon>Chlamydomonadales</taxon>
        <taxon>Chlamydomonadaceae</taxon>
        <taxon>Chlamydomonas</taxon>
    </lineage>
</organism>
<dbReference type="Proteomes" id="UP000232323">
    <property type="component" value="Unassembled WGS sequence"/>
</dbReference>
<keyword evidence="3" id="KW-1185">Reference proteome</keyword>
<dbReference type="EMBL" id="BEGY01000115">
    <property type="protein sequence ID" value="GAX84062.1"/>
    <property type="molecule type" value="Genomic_DNA"/>
</dbReference>
<dbReference type="PANTHER" id="PTHR33344">
    <property type="entry name" value="OS02G0761600 PROTEIN"/>
    <property type="match status" value="1"/>
</dbReference>
<gene>
    <name evidence="2" type="ORF">CEUSTIGMA_g11486.t1</name>
</gene>
<evidence type="ECO:0000313" key="3">
    <source>
        <dbReference type="Proteomes" id="UP000232323"/>
    </source>
</evidence>
<evidence type="ECO:0000313" key="2">
    <source>
        <dbReference type="EMBL" id="GAX84062.1"/>
    </source>
</evidence>
<feature type="transmembrane region" description="Helical" evidence="1">
    <location>
        <begin position="16"/>
        <end position="35"/>
    </location>
</feature>
<proteinExistence type="predicted"/>
<name>A0A250XMD7_9CHLO</name>
<evidence type="ECO:0008006" key="4">
    <source>
        <dbReference type="Google" id="ProtNLM"/>
    </source>
</evidence>
<dbReference type="STRING" id="1157962.A0A250XMD7"/>
<keyword evidence="1" id="KW-0472">Membrane</keyword>
<sequence>MRLGGAKDSTSTNKRLLLSCLLVFASCIILGLFYISEDIRNSLIGTANIISMTFGGYTNAVAHNKIESKISSSVLQQHATAVTGPAILAPSYSSLSALQPQLITTVLDPLKNRTVQIFDEPIPDDCHAELHADYAGYAVMWGLANKASSAAECCRMCKDFKSPNKDVPHGCHIWIWCGDPSGRCWTMDIHEHRTGDCWLKYQAAWDGEVDRAKTNLEINHRGKFTPELRAEHKTAPELVPWTAGLIKPKT</sequence>
<dbReference type="PROSITE" id="PS51257">
    <property type="entry name" value="PROKAR_LIPOPROTEIN"/>
    <property type="match status" value="1"/>
</dbReference>
<evidence type="ECO:0000256" key="1">
    <source>
        <dbReference type="SAM" id="Phobius"/>
    </source>
</evidence>
<keyword evidence="1" id="KW-1133">Transmembrane helix</keyword>
<comment type="caution">
    <text evidence="2">The sequence shown here is derived from an EMBL/GenBank/DDBJ whole genome shotgun (WGS) entry which is preliminary data.</text>
</comment>
<dbReference type="OrthoDB" id="508259at2759"/>
<dbReference type="AlphaFoldDB" id="A0A250XMD7"/>
<protein>
    <recommendedName>
        <fullName evidence="4">Apple domain-containing protein</fullName>
    </recommendedName>
</protein>
<reference evidence="2 3" key="1">
    <citation type="submission" date="2017-08" db="EMBL/GenBank/DDBJ databases">
        <title>Acidophilic green algal genome provides insights into adaptation to an acidic environment.</title>
        <authorList>
            <person name="Hirooka S."/>
            <person name="Hirose Y."/>
            <person name="Kanesaki Y."/>
            <person name="Higuchi S."/>
            <person name="Fujiwara T."/>
            <person name="Onuma R."/>
            <person name="Era A."/>
            <person name="Ohbayashi R."/>
            <person name="Uzuka A."/>
            <person name="Nozaki H."/>
            <person name="Yoshikawa H."/>
            <person name="Miyagishima S.Y."/>
        </authorList>
    </citation>
    <scope>NUCLEOTIDE SEQUENCE [LARGE SCALE GENOMIC DNA]</scope>
    <source>
        <strain evidence="2 3">NIES-2499</strain>
    </source>
</reference>
<keyword evidence="1" id="KW-0812">Transmembrane</keyword>
<dbReference type="PANTHER" id="PTHR33344:SF1">
    <property type="entry name" value="OS06G0214100 PROTEIN"/>
    <property type="match status" value="1"/>
</dbReference>